<proteinExistence type="predicted"/>
<comment type="caution">
    <text evidence="3">The sequence shown here is derived from an EMBL/GenBank/DDBJ whole genome shotgun (WGS) entry which is preliminary data.</text>
</comment>
<gene>
    <name evidence="3" type="ORF">GCM10010915_21850</name>
</gene>
<keyword evidence="4" id="KW-1185">Reference proteome</keyword>
<dbReference type="InterPro" id="IPR002762">
    <property type="entry name" value="CbiX-like"/>
</dbReference>
<protein>
    <recommendedName>
        <fullName evidence="5">Cobalamin biosynthesis protein CbiX</fullName>
    </recommendedName>
</protein>
<dbReference type="Proteomes" id="UP000633205">
    <property type="component" value="Unassembled WGS sequence"/>
</dbReference>
<keyword evidence="2" id="KW-0456">Lyase</keyword>
<dbReference type="SUPFAM" id="SSF53800">
    <property type="entry name" value="Chelatase"/>
    <property type="match status" value="1"/>
</dbReference>
<evidence type="ECO:0000313" key="4">
    <source>
        <dbReference type="Proteomes" id="UP000633205"/>
    </source>
</evidence>
<dbReference type="GO" id="GO:0016829">
    <property type="term" value="F:lyase activity"/>
    <property type="evidence" value="ECO:0007669"/>
    <property type="project" value="UniProtKB-KW"/>
</dbReference>
<dbReference type="GO" id="GO:0046872">
    <property type="term" value="F:metal ion binding"/>
    <property type="evidence" value="ECO:0007669"/>
    <property type="project" value="UniProtKB-KW"/>
</dbReference>
<dbReference type="Gene3D" id="3.40.50.1400">
    <property type="match status" value="2"/>
</dbReference>
<dbReference type="InterPro" id="IPR050963">
    <property type="entry name" value="Sirohydro_Cobaltochel/CbiX"/>
</dbReference>
<name>A0A917DHC9_9MICO</name>
<organism evidence="3 4">
    <name type="scientific">Microbacterium faecale</name>
    <dbReference type="NCBI Taxonomy" id="1804630"/>
    <lineage>
        <taxon>Bacteria</taxon>
        <taxon>Bacillati</taxon>
        <taxon>Actinomycetota</taxon>
        <taxon>Actinomycetes</taxon>
        <taxon>Micrococcales</taxon>
        <taxon>Microbacteriaceae</taxon>
        <taxon>Microbacterium</taxon>
    </lineage>
</organism>
<reference evidence="3" key="1">
    <citation type="journal article" date="2014" name="Int. J. Syst. Evol. Microbiol.">
        <title>Complete genome sequence of Corynebacterium casei LMG S-19264T (=DSM 44701T), isolated from a smear-ripened cheese.</title>
        <authorList>
            <consortium name="US DOE Joint Genome Institute (JGI-PGF)"/>
            <person name="Walter F."/>
            <person name="Albersmeier A."/>
            <person name="Kalinowski J."/>
            <person name="Ruckert C."/>
        </authorList>
    </citation>
    <scope>NUCLEOTIDE SEQUENCE</scope>
    <source>
        <strain evidence="3">CGMCC 1.15152</strain>
    </source>
</reference>
<reference evidence="3" key="2">
    <citation type="submission" date="2020-09" db="EMBL/GenBank/DDBJ databases">
        <authorList>
            <person name="Sun Q."/>
            <person name="Zhou Y."/>
        </authorList>
    </citation>
    <scope>NUCLEOTIDE SEQUENCE</scope>
    <source>
        <strain evidence="3">CGMCC 1.15152</strain>
    </source>
</reference>
<evidence type="ECO:0000313" key="3">
    <source>
        <dbReference type="EMBL" id="GGD40612.1"/>
    </source>
</evidence>
<dbReference type="AlphaFoldDB" id="A0A917DHC9"/>
<dbReference type="Pfam" id="PF01903">
    <property type="entry name" value="CbiX"/>
    <property type="match status" value="2"/>
</dbReference>
<accession>A0A917DHC9</accession>
<keyword evidence="1" id="KW-0479">Metal-binding</keyword>
<sequence length="228" mass="23361">MTLPTLVACSHGTDSAAGRAVVTTLAKRAAELVGAPLAETFVDVQHPQVDEVVAALEGPGVIVPLLLSPGYHTQVDIGRAAAAREDVVATGTLGPHPLLLDVLEDRVRAAGLDHSDRVVLAAAGSSRPEAIARVSDVRAELAARLRVPVTAGYAYGASPTVADAVAHARGTAGRVIVASYVLAPGHFANLIANAGADVTTEPVGTDPRVAEIVAERFREGVARLSCTH</sequence>
<evidence type="ECO:0000256" key="1">
    <source>
        <dbReference type="ARBA" id="ARBA00022723"/>
    </source>
</evidence>
<dbReference type="RefSeq" id="WP_188712258.1">
    <property type="nucleotide sequence ID" value="NZ_BMHO01000001.1"/>
</dbReference>
<dbReference type="EMBL" id="BMHO01000001">
    <property type="protein sequence ID" value="GGD40612.1"/>
    <property type="molecule type" value="Genomic_DNA"/>
</dbReference>
<evidence type="ECO:0008006" key="5">
    <source>
        <dbReference type="Google" id="ProtNLM"/>
    </source>
</evidence>
<dbReference type="PANTHER" id="PTHR33542">
    <property type="entry name" value="SIROHYDROCHLORIN FERROCHELATASE, CHLOROPLASTIC"/>
    <property type="match status" value="1"/>
</dbReference>
<evidence type="ECO:0000256" key="2">
    <source>
        <dbReference type="ARBA" id="ARBA00023239"/>
    </source>
</evidence>
<dbReference type="PANTHER" id="PTHR33542:SF5">
    <property type="entry name" value="FERROCHELATASE CHE1"/>
    <property type="match status" value="1"/>
</dbReference>